<proteinExistence type="predicted"/>
<evidence type="ECO:0000313" key="2">
    <source>
        <dbReference type="Proteomes" id="UP001188597"/>
    </source>
</evidence>
<feature type="non-terminal residue" evidence="1">
    <location>
        <position position="1"/>
    </location>
</feature>
<dbReference type="EMBL" id="JAVXUP010003292">
    <property type="protein sequence ID" value="KAK2999411.1"/>
    <property type="molecule type" value="Genomic_DNA"/>
</dbReference>
<keyword evidence="2" id="KW-1185">Reference proteome</keyword>
<reference evidence="1" key="1">
    <citation type="submission" date="2022-12" db="EMBL/GenBank/DDBJ databases">
        <title>Draft genome assemblies for two species of Escallonia (Escalloniales).</title>
        <authorList>
            <person name="Chanderbali A."/>
            <person name="Dervinis C."/>
            <person name="Anghel I."/>
            <person name="Soltis D."/>
            <person name="Soltis P."/>
            <person name="Zapata F."/>
        </authorList>
    </citation>
    <scope>NUCLEOTIDE SEQUENCE</scope>
    <source>
        <strain evidence="1">UCBG64.0493</strain>
        <tissue evidence="1">Leaf</tissue>
    </source>
</reference>
<sequence>QERQPTGSPDRISPEVLLHRLVRLYCRRRVHMRSVDLYKKGLRQSLVSQPELSGEILAAEVASRRSWLKDYVDRISAISDSSRAMSFWSFGRFFTGSSRQSKTPLSRLPKM</sequence>
<dbReference type="AlphaFoldDB" id="A0AA88V0B8"/>
<gene>
    <name evidence="1" type="ORF">RJ639_023542</name>
</gene>
<evidence type="ECO:0000313" key="1">
    <source>
        <dbReference type="EMBL" id="KAK2999411.1"/>
    </source>
</evidence>
<organism evidence="1 2">
    <name type="scientific">Escallonia herrerae</name>
    <dbReference type="NCBI Taxonomy" id="1293975"/>
    <lineage>
        <taxon>Eukaryota</taxon>
        <taxon>Viridiplantae</taxon>
        <taxon>Streptophyta</taxon>
        <taxon>Embryophyta</taxon>
        <taxon>Tracheophyta</taxon>
        <taxon>Spermatophyta</taxon>
        <taxon>Magnoliopsida</taxon>
        <taxon>eudicotyledons</taxon>
        <taxon>Gunneridae</taxon>
        <taxon>Pentapetalae</taxon>
        <taxon>asterids</taxon>
        <taxon>campanulids</taxon>
        <taxon>Escalloniales</taxon>
        <taxon>Escalloniaceae</taxon>
        <taxon>Escallonia</taxon>
    </lineage>
</organism>
<comment type="caution">
    <text evidence="1">The sequence shown here is derived from an EMBL/GenBank/DDBJ whole genome shotgun (WGS) entry which is preliminary data.</text>
</comment>
<name>A0AA88V0B8_9ASTE</name>
<accession>A0AA88V0B8</accession>
<dbReference type="Proteomes" id="UP001188597">
    <property type="component" value="Unassembled WGS sequence"/>
</dbReference>
<protein>
    <submittedName>
        <fullName evidence="1">Uncharacterized protein</fullName>
    </submittedName>
</protein>